<gene>
    <name evidence="1" type="ORF">MML48_10g00021592</name>
</gene>
<keyword evidence="1" id="KW-0489">Methyltransferase</keyword>
<organism evidence="1 2">
    <name type="scientific">Holotrichia oblita</name>
    <name type="common">Chafer beetle</name>
    <dbReference type="NCBI Taxonomy" id="644536"/>
    <lineage>
        <taxon>Eukaryota</taxon>
        <taxon>Metazoa</taxon>
        <taxon>Ecdysozoa</taxon>
        <taxon>Arthropoda</taxon>
        <taxon>Hexapoda</taxon>
        <taxon>Insecta</taxon>
        <taxon>Pterygota</taxon>
        <taxon>Neoptera</taxon>
        <taxon>Endopterygota</taxon>
        <taxon>Coleoptera</taxon>
        <taxon>Polyphaga</taxon>
        <taxon>Scarabaeiformia</taxon>
        <taxon>Scarabaeidae</taxon>
        <taxon>Melolonthinae</taxon>
        <taxon>Holotrichia</taxon>
    </lineage>
</organism>
<comment type="caution">
    <text evidence="1">The sequence shown here is derived from an EMBL/GenBank/DDBJ whole genome shotgun (WGS) entry which is preliminary data.</text>
</comment>
<proteinExistence type="predicted"/>
<dbReference type="EMBL" id="CM043024">
    <property type="protein sequence ID" value="KAI4454175.1"/>
    <property type="molecule type" value="Genomic_DNA"/>
</dbReference>
<dbReference type="Proteomes" id="UP001056778">
    <property type="component" value="Chromosome 10"/>
</dbReference>
<sequence>MELKLHSPAGAEPVLYTWPLTSGRGNDRHDGALEIVETIRWVCEDLPDLKLPLENNILCDYDTRSYESMKSLCDRFNRAIDSLVALEKGTSLPAQRLNKYPSRGLLRHILQQTYNQAVTDPDKLNQYEPFSPEVYGETSYDLVCQMIDQIEITQDDIFIDLGSGVGQVVLQMAAATRCKICYGIERAEVPSRYAESMNKNFRAWMQWYGKKFGEYKLIKGDFLNEEHREKITSATIVFVNNFAFGPNVDHQLKERFADLKDGARIVSSKSFCPLNFRITDRNLSDIGTIMHVSEMSPLRGSVSWTGKPVSYYLHIIDRTKLERYFQRLRNPKGGNNEEDSNGVTRGCRDRARRDITKQMPESSSDSDSYDQDKYGPTTRRAWSDWCSNKEKAANPKTKVKRQPKKLRRKIQRGGKAQNNPTTKAIAAKTKRGRVRKTKPKKPIKINGLDLLHSQTLLSTSPQANGKKLPPPPGCVDQQLTALSTDTVHDELDIPPAPGTTPYALQIILNVYCAQYMNMINQMKTPEYKDSVENLITEEKERNQRLQNRAAQLEKQIKVLIDDSVALLKARMSELGINATSPVDLLAKAKEIVCRHKDLQAKASKLQVQVFGLEQEQKNLVSQRQQEITEKYAKQEAGKDLSPLIAEECILRRYPLQKTSEERKQAQSLSATRQQQSLSKASRKPRDYRTRSQDWPDVPDIAKIEEQNPEILAQKILEKGRMIEAGKLSSNNPPKPQQQTNPNPKQACNQNPPRNNNMRNNMPAPPVAMSKRAKLNTPYPNGTIQPPQQPPPPLQQQQQQRPQEPPRITNFEDRLKSIITSVLNEDQHNRNKSQMYSPTGASQYNPTTQASTSTYSNSQQYNYNQFVVKSDQTQKSKCKYTRCETIVKPMEDFRSYTQQQEGLGSMVECYRENECSRIPPPISRQVTSEQPDYTQVSPAKLALRRHLSQEKLAAQHHTYNHSESMVATRTIGDLVSGEIERTLEISNQSIINAAVDMSDIQGTTTLTSRSVVNANIPPRPERVNVKVLNPPEVPVPNVSKDNEPIMRQVYSPISRPSSAEGLEGLAYVHNHPKNNPHPHNLHTYVPAPQVSPRTTILYPTQVRPGSMNPAYGPNDQYTPLPRADIKPYHESYFHDIKPPVPIDSENKCNFVPEGLAASLQARVLNGPQIKEEADMYERRVFIQNGVPIYHPEPTAGHIKTESISNDCQYKRESPVIQGPIRTTIRRTSVYVSDGQQLVVPSSNITLCVELDVEVEEEAEESKWQDRISSGFDRLVAFASTELDKRRRSTEGNDSCNTSPDSGIGHGDPSPATITIPLSKHTLKLNPNSKPTLFKMPSNKNKSHDSPPISDHNDECGPPRTPSPSSTPNLSITYSPELPISTEKSPNRNPALMKYQRHVEEKKSKPDQHFKKKFYYREQFLRDDSWQKVNEEYIEPVRDKFKPKGKDWNWPKIQMSDIEKPHAITDDWSRAVDKYSSWKN</sequence>
<accession>A0ACB9SPU6</accession>
<reference evidence="1" key="1">
    <citation type="submission" date="2022-04" db="EMBL/GenBank/DDBJ databases">
        <title>Chromosome-scale genome assembly of Holotrichia oblita Faldermann.</title>
        <authorList>
            <person name="Rongchong L."/>
        </authorList>
    </citation>
    <scope>NUCLEOTIDE SEQUENCE</scope>
    <source>
        <strain evidence="1">81SQS9</strain>
    </source>
</reference>
<evidence type="ECO:0000313" key="2">
    <source>
        <dbReference type="Proteomes" id="UP001056778"/>
    </source>
</evidence>
<keyword evidence="2" id="KW-1185">Reference proteome</keyword>
<name>A0ACB9SPU6_HOLOL</name>
<keyword evidence="1" id="KW-0808">Transferase</keyword>
<protein>
    <submittedName>
        <fullName evidence="1">Histone H3 methyltransferase</fullName>
    </submittedName>
</protein>
<evidence type="ECO:0000313" key="1">
    <source>
        <dbReference type="EMBL" id="KAI4454175.1"/>
    </source>
</evidence>